<evidence type="ECO:0000313" key="3">
    <source>
        <dbReference type="EMBL" id="OAQ39251.1"/>
    </source>
</evidence>
<feature type="chain" id="PRO_5008100453" description="Flagellar motor protein MotB" evidence="2">
    <location>
        <begin position="21"/>
        <end position="318"/>
    </location>
</feature>
<protein>
    <recommendedName>
        <fullName evidence="5">Flagellar motor protein MotB</fullName>
    </recommendedName>
</protein>
<feature type="compositionally biased region" description="Basic and acidic residues" evidence="1">
    <location>
        <begin position="280"/>
        <end position="297"/>
    </location>
</feature>
<dbReference type="AlphaFoldDB" id="A0A179DDZ5"/>
<reference evidence="3 4" key="2">
    <citation type="submission" date="2016-06" db="EMBL/GenBank/DDBJ databases">
        <title>Pedobacter psychrophilus sp. nov., isolated from Antarctic fragmentary rock.</title>
        <authorList>
            <person name="Svec P."/>
        </authorList>
    </citation>
    <scope>NUCLEOTIDE SEQUENCE [LARGE SCALE GENOMIC DNA]</scope>
    <source>
        <strain evidence="3 4">CCM 8644</strain>
    </source>
</reference>
<gene>
    <name evidence="3" type="ORF">A5893_11330</name>
</gene>
<evidence type="ECO:0000313" key="4">
    <source>
        <dbReference type="Proteomes" id="UP000078459"/>
    </source>
</evidence>
<evidence type="ECO:0000256" key="1">
    <source>
        <dbReference type="SAM" id="MobiDB-lite"/>
    </source>
</evidence>
<dbReference type="Proteomes" id="UP000078459">
    <property type="component" value="Unassembled WGS sequence"/>
</dbReference>
<keyword evidence="4" id="KW-1185">Reference proteome</keyword>
<dbReference type="OrthoDB" id="1522982at2"/>
<accession>A0A179DDZ5</accession>
<evidence type="ECO:0008006" key="5">
    <source>
        <dbReference type="Google" id="ProtNLM"/>
    </source>
</evidence>
<organism evidence="3 4">
    <name type="scientific">Pedobacter psychrophilus</name>
    <dbReference type="NCBI Taxonomy" id="1826909"/>
    <lineage>
        <taxon>Bacteria</taxon>
        <taxon>Pseudomonadati</taxon>
        <taxon>Bacteroidota</taxon>
        <taxon>Sphingobacteriia</taxon>
        <taxon>Sphingobacteriales</taxon>
        <taxon>Sphingobacteriaceae</taxon>
        <taxon>Pedobacter</taxon>
    </lineage>
</organism>
<dbReference type="GO" id="GO:0005509">
    <property type="term" value="F:calcium ion binding"/>
    <property type="evidence" value="ECO:0007669"/>
    <property type="project" value="InterPro"/>
</dbReference>
<dbReference type="RefSeq" id="WP_068822775.1">
    <property type="nucleotide sequence ID" value="NZ_LWHJ01000028.1"/>
</dbReference>
<sequence length="318" mass="34544">MNKILQLITVGILTSTVAFSQEMPNKAKTFGGRDQYKTFSVGINAGALTPVVLTGGSNDYTNWDANIGYGISLRKQLGHVFGLQGNLLMGDVEGNNNDAPGQVLNGYKSFKTKIAYATNLSGIFNLASINFLKRENVINFTATAGFGLIAYAPSYVNASNAIIDWKGKANGGNDYIREAYIPVGVGAKFKLSDCMNINFNYLMNYIDSDNFDAKYAKPNSKDVFSYSSVGLEFALGPKSKPDLTWANPISTLYDELKDSTLREDVQKLKVRTTKVEGDIQDMKKDSDGDGVADHLDKCPNTPASKKVDGAGCPVFIKE</sequence>
<dbReference type="SUPFAM" id="SSF103647">
    <property type="entry name" value="TSP type-3 repeat"/>
    <property type="match status" value="1"/>
</dbReference>
<keyword evidence="2" id="KW-0732">Signal</keyword>
<comment type="caution">
    <text evidence="3">The sequence shown here is derived from an EMBL/GenBank/DDBJ whole genome shotgun (WGS) entry which is preliminary data.</text>
</comment>
<reference evidence="3 4" key="1">
    <citation type="submission" date="2016-04" db="EMBL/GenBank/DDBJ databases">
        <authorList>
            <person name="Evans L.H."/>
            <person name="Alamgir A."/>
            <person name="Owens N."/>
            <person name="Weber N.D."/>
            <person name="Virtaneva K."/>
            <person name="Barbian K."/>
            <person name="Babar A."/>
            <person name="Rosenke K."/>
        </authorList>
    </citation>
    <scope>NUCLEOTIDE SEQUENCE [LARGE SCALE GENOMIC DNA]</scope>
    <source>
        <strain evidence="3 4">CCM 8644</strain>
    </source>
</reference>
<evidence type="ECO:0000256" key="2">
    <source>
        <dbReference type="SAM" id="SignalP"/>
    </source>
</evidence>
<dbReference type="STRING" id="1826909.A5893_11330"/>
<proteinExistence type="predicted"/>
<feature type="region of interest" description="Disordered" evidence="1">
    <location>
        <begin position="280"/>
        <end position="309"/>
    </location>
</feature>
<dbReference type="EMBL" id="LWHJ01000028">
    <property type="protein sequence ID" value="OAQ39251.1"/>
    <property type="molecule type" value="Genomic_DNA"/>
</dbReference>
<dbReference type="InterPro" id="IPR028974">
    <property type="entry name" value="TSP_type-3_rpt"/>
</dbReference>
<name>A0A179DDZ5_9SPHI</name>
<feature type="signal peptide" evidence="2">
    <location>
        <begin position="1"/>
        <end position="20"/>
    </location>
</feature>